<reference evidence="4" key="1">
    <citation type="submission" date="2017-02" db="UniProtKB">
        <authorList>
            <consortium name="WormBaseParasite"/>
        </authorList>
    </citation>
    <scope>IDENTIFICATION</scope>
</reference>
<keyword evidence="3" id="KW-1185">Reference proteome</keyword>
<sequence>MFLLLIIVFFSPLVHFAIITVLTFGCGAKKQGSTTVTQPVGLSGNAGKAAGAVAKPAGVPTATAAGQQRRNEKGEPKKDAGPNEKKDAEKIDEDLKSKSNSAKPPKDKEQAKAAEGKDNPPAAAPADEDEGGYESCPDMTPEQLAKIANEPPPK</sequence>
<feature type="compositionally biased region" description="Basic and acidic residues" evidence="1">
    <location>
        <begin position="69"/>
        <end position="97"/>
    </location>
</feature>
<accession>A0A0M3HXW6</accession>
<evidence type="ECO:0000313" key="3">
    <source>
        <dbReference type="Proteomes" id="UP000036681"/>
    </source>
</evidence>
<dbReference type="AlphaFoldDB" id="A0A0M3HXW6"/>
<protein>
    <submittedName>
        <fullName evidence="4">Uncharacterized protein</fullName>
    </submittedName>
</protein>
<proteinExistence type="predicted"/>
<feature type="compositionally biased region" description="Low complexity" evidence="1">
    <location>
        <begin position="46"/>
        <end position="66"/>
    </location>
</feature>
<feature type="compositionally biased region" description="Basic and acidic residues" evidence="1">
    <location>
        <begin position="104"/>
        <end position="118"/>
    </location>
</feature>
<evidence type="ECO:0000256" key="2">
    <source>
        <dbReference type="SAM" id="SignalP"/>
    </source>
</evidence>
<evidence type="ECO:0000313" key="4">
    <source>
        <dbReference type="WBParaSite" id="ALUE_0000824801-mRNA-1"/>
    </source>
</evidence>
<evidence type="ECO:0000256" key="1">
    <source>
        <dbReference type="SAM" id="MobiDB-lite"/>
    </source>
</evidence>
<dbReference type="Proteomes" id="UP000036681">
    <property type="component" value="Unplaced"/>
</dbReference>
<name>A0A0M3HXW6_ASCLU</name>
<dbReference type="WBParaSite" id="ALUE_0000824801-mRNA-1">
    <property type="protein sequence ID" value="ALUE_0000824801-mRNA-1"/>
    <property type="gene ID" value="ALUE_0000824801"/>
</dbReference>
<feature type="signal peptide" evidence="2">
    <location>
        <begin position="1"/>
        <end position="16"/>
    </location>
</feature>
<feature type="compositionally biased region" description="Polar residues" evidence="1">
    <location>
        <begin position="31"/>
        <end position="40"/>
    </location>
</feature>
<feature type="chain" id="PRO_5005656467" evidence="2">
    <location>
        <begin position="17"/>
        <end position="154"/>
    </location>
</feature>
<feature type="region of interest" description="Disordered" evidence="1">
    <location>
        <begin position="31"/>
        <end position="154"/>
    </location>
</feature>
<organism evidence="3 4">
    <name type="scientific">Ascaris lumbricoides</name>
    <name type="common">Giant roundworm</name>
    <dbReference type="NCBI Taxonomy" id="6252"/>
    <lineage>
        <taxon>Eukaryota</taxon>
        <taxon>Metazoa</taxon>
        <taxon>Ecdysozoa</taxon>
        <taxon>Nematoda</taxon>
        <taxon>Chromadorea</taxon>
        <taxon>Rhabditida</taxon>
        <taxon>Spirurina</taxon>
        <taxon>Ascaridomorpha</taxon>
        <taxon>Ascaridoidea</taxon>
        <taxon>Ascarididae</taxon>
        <taxon>Ascaris</taxon>
    </lineage>
</organism>
<keyword evidence="2" id="KW-0732">Signal</keyword>